<dbReference type="Gramene" id="Psat06G0314500-T1">
    <property type="protein sequence ID" value="KAI5397213.1"/>
    <property type="gene ID" value="KIW84_063145"/>
</dbReference>
<dbReference type="Proteomes" id="UP001058974">
    <property type="component" value="Chromosome 6"/>
</dbReference>
<dbReference type="EMBL" id="JAMSHJ010000006">
    <property type="protein sequence ID" value="KAI5397213.1"/>
    <property type="molecule type" value="Genomic_DNA"/>
</dbReference>
<keyword evidence="2" id="KW-1185">Reference proteome</keyword>
<protein>
    <submittedName>
        <fullName evidence="1">Uncharacterized protein</fullName>
    </submittedName>
</protein>
<evidence type="ECO:0000313" key="2">
    <source>
        <dbReference type="Proteomes" id="UP001058974"/>
    </source>
</evidence>
<accession>A0A9D4W6X5</accession>
<dbReference type="AlphaFoldDB" id="A0A9D4W6X5"/>
<reference evidence="1 2" key="1">
    <citation type="journal article" date="2022" name="Nat. Genet.">
        <title>Improved pea reference genome and pan-genome highlight genomic features and evolutionary characteristics.</title>
        <authorList>
            <person name="Yang T."/>
            <person name="Liu R."/>
            <person name="Luo Y."/>
            <person name="Hu S."/>
            <person name="Wang D."/>
            <person name="Wang C."/>
            <person name="Pandey M.K."/>
            <person name="Ge S."/>
            <person name="Xu Q."/>
            <person name="Li N."/>
            <person name="Li G."/>
            <person name="Huang Y."/>
            <person name="Saxena R.K."/>
            <person name="Ji Y."/>
            <person name="Li M."/>
            <person name="Yan X."/>
            <person name="He Y."/>
            <person name="Liu Y."/>
            <person name="Wang X."/>
            <person name="Xiang C."/>
            <person name="Varshney R.K."/>
            <person name="Ding H."/>
            <person name="Gao S."/>
            <person name="Zong X."/>
        </authorList>
    </citation>
    <scope>NUCLEOTIDE SEQUENCE [LARGE SCALE GENOMIC DNA]</scope>
    <source>
        <strain evidence="1 2">cv. Zhongwan 6</strain>
    </source>
</reference>
<sequence length="155" mass="17076">MKKDDGIHEAKLFDTNELGLNAVAGFGIEALLAILNHQFAAENDNVRAQQWVGKTFSITSNEHGHNMGVSFQQWNSGNNCLILNYSCTRKAFGRILLVGTRGIQAGFELQWNFAIVLVAAFCHEDNAIFLAAGSDRTLVLGLSPIERRDREIGLT</sequence>
<comment type="caution">
    <text evidence="1">The sequence shown here is derived from an EMBL/GenBank/DDBJ whole genome shotgun (WGS) entry which is preliminary data.</text>
</comment>
<evidence type="ECO:0000313" key="1">
    <source>
        <dbReference type="EMBL" id="KAI5397213.1"/>
    </source>
</evidence>
<proteinExistence type="predicted"/>
<name>A0A9D4W6X5_PEA</name>
<organism evidence="1 2">
    <name type="scientific">Pisum sativum</name>
    <name type="common">Garden pea</name>
    <name type="synonym">Lathyrus oleraceus</name>
    <dbReference type="NCBI Taxonomy" id="3888"/>
    <lineage>
        <taxon>Eukaryota</taxon>
        <taxon>Viridiplantae</taxon>
        <taxon>Streptophyta</taxon>
        <taxon>Embryophyta</taxon>
        <taxon>Tracheophyta</taxon>
        <taxon>Spermatophyta</taxon>
        <taxon>Magnoliopsida</taxon>
        <taxon>eudicotyledons</taxon>
        <taxon>Gunneridae</taxon>
        <taxon>Pentapetalae</taxon>
        <taxon>rosids</taxon>
        <taxon>fabids</taxon>
        <taxon>Fabales</taxon>
        <taxon>Fabaceae</taxon>
        <taxon>Papilionoideae</taxon>
        <taxon>50 kb inversion clade</taxon>
        <taxon>NPAAA clade</taxon>
        <taxon>Hologalegina</taxon>
        <taxon>IRL clade</taxon>
        <taxon>Fabeae</taxon>
        <taxon>Lathyrus</taxon>
    </lineage>
</organism>
<gene>
    <name evidence="1" type="ORF">KIW84_063145</name>
</gene>